<dbReference type="EMBL" id="MHUC01000023">
    <property type="protein sequence ID" value="OHA70671.1"/>
    <property type="molecule type" value="Genomic_DNA"/>
</dbReference>
<dbReference type="Proteomes" id="UP000177078">
    <property type="component" value="Unassembled WGS sequence"/>
</dbReference>
<sequence>MQIIWKGQSCFQITAQNGKNGQVFLVIDPFDEQVGLKVPKLEADILLVTHSHYDHNNRGAVFSPQPNQFPFVIDGPGEYDIKGVFVQGIHSWHDDKEGKERGENTIYTIDTEELKLCHLGDLGQKELSEKQINSIGDVDILMIPVGGNYTIDAKIAAAIIAQIEPKIVIPMHYQLPKIKIKIDDVDKFLKTMGVKTTESLNKLSVKKKDLATEGTKIVVLKP</sequence>
<dbReference type="SUPFAM" id="SSF56281">
    <property type="entry name" value="Metallo-hydrolase/oxidoreductase"/>
    <property type="match status" value="1"/>
</dbReference>
<reference evidence="1 2" key="1">
    <citation type="journal article" date="2016" name="Nat. Commun.">
        <title>Thousands of microbial genomes shed light on interconnected biogeochemical processes in an aquifer system.</title>
        <authorList>
            <person name="Anantharaman K."/>
            <person name="Brown C.T."/>
            <person name="Hug L.A."/>
            <person name="Sharon I."/>
            <person name="Castelle C.J."/>
            <person name="Probst A.J."/>
            <person name="Thomas B.C."/>
            <person name="Singh A."/>
            <person name="Wilkins M.J."/>
            <person name="Karaoz U."/>
            <person name="Brodie E.L."/>
            <person name="Williams K.H."/>
            <person name="Hubbard S.S."/>
            <person name="Banfield J.F."/>
        </authorList>
    </citation>
    <scope>NUCLEOTIDE SEQUENCE [LARGE SCALE GENOMIC DNA]</scope>
</reference>
<evidence type="ECO:0000313" key="1">
    <source>
        <dbReference type="EMBL" id="OHA70671.1"/>
    </source>
</evidence>
<organism evidence="1 2">
    <name type="scientific">Candidatus Wildermuthbacteria bacterium RIFCSPHIGHO2_12_FULL_40_12</name>
    <dbReference type="NCBI Taxonomy" id="1802457"/>
    <lineage>
        <taxon>Bacteria</taxon>
        <taxon>Candidatus Wildermuthiibacteriota</taxon>
    </lineage>
</organism>
<name>A0A1G2RF34_9BACT</name>
<dbReference type="Gene3D" id="3.60.15.10">
    <property type="entry name" value="Ribonuclease Z/Hydroxyacylglutathione hydrolase-like"/>
    <property type="match status" value="1"/>
</dbReference>
<proteinExistence type="predicted"/>
<gene>
    <name evidence="1" type="ORF">A3F15_01590</name>
</gene>
<dbReference type="AlphaFoldDB" id="A0A1G2RF34"/>
<accession>A0A1G2RF34</accession>
<dbReference type="InterPro" id="IPR036866">
    <property type="entry name" value="RibonucZ/Hydroxyglut_hydro"/>
</dbReference>
<protein>
    <recommendedName>
        <fullName evidence="3">Lactamase</fullName>
    </recommendedName>
</protein>
<evidence type="ECO:0008006" key="3">
    <source>
        <dbReference type="Google" id="ProtNLM"/>
    </source>
</evidence>
<dbReference type="PANTHER" id="PTHR42967:SF1">
    <property type="entry name" value="MBL FOLD METALLO-HYDROLASE"/>
    <property type="match status" value="1"/>
</dbReference>
<dbReference type="PANTHER" id="PTHR42967">
    <property type="entry name" value="METAL DEPENDENT HYDROLASE"/>
    <property type="match status" value="1"/>
</dbReference>
<dbReference type="Pfam" id="PF13483">
    <property type="entry name" value="Lactamase_B_3"/>
    <property type="match status" value="1"/>
</dbReference>
<comment type="caution">
    <text evidence="1">The sequence shown here is derived from an EMBL/GenBank/DDBJ whole genome shotgun (WGS) entry which is preliminary data.</text>
</comment>
<dbReference type="STRING" id="1802457.A3F15_01590"/>
<evidence type="ECO:0000313" key="2">
    <source>
        <dbReference type="Proteomes" id="UP000177078"/>
    </source>
</evidence>